<protein>
    <recommendedName>
        <fullName evidence="5">CNH domain-containing protein</fullName>
    </recommendedName>
</protein>
<dbReference type="PANTHER" id="PTHR12894">
    <property type="entry name" value="CNH DOMAIN CONTAINING"/>
    <property type="match status" value="1"/>
</dbReference>
<feature type="compositionally biased region" description="Low complexity" evidence="4">
    <location>
        <begin position="455"/>
        <end position="470"/>
    </location>
</feature>
<dbReference type="InterPro" id="IPR019453">
    <property type="entry name" value="VPS39/TGFA1_Znf"/>
</dbReference>
<dbReference type="InterPro" id="IPR032914">
    <property type="entry name" value="Vam6/VPS39/TRAP1"/>
</dbReference>
<dbReference type="GO" id="GO:0012505">
    <property type="term" value="C:endomembrane system"/>
    <property type="evidence" value="ECO:0007669"/>
    <property type="project" value="UniProtKB-SubCell"/>
</dbReference>
<dbReference type="Pfam" id="PF10366">
    <property type="entry name" value="Vps39_1"/>
    <property type="match status" value="1"/>
</dbReference>
<evidence type="ECO:0000256" key="3">
    <source>
        <dbReference type="ARBA" id="ARBA00038201"/>
    </source>
</evidence>
<evidence type="ECO:0000313" key="6">
    <source>
        <dbReference type="EMBL" id="CAL5141560.1"/>
    </source>
</evidence>
<comment type="subcellular location">
    <subcellularLocation>
        <location evidence="1">Endomembrane system</location>
        <topology evidence="1">Peripheral membrane protein</topology>
    </subcellularLocation>
</comment>
<evidence type="ECO:0000259" key="5">
    <source>
        <dbReference type="PROSITE" id="PS50219"/>
    </source>
</evidence>
<feature type="compositionally biased region" description="Low complexity" evidence="4">
    <location>
        <begin position="181"/>
        <end position="198"/>
    </location>
</feature>
<feature type="domain" description="CNH" evidence="5">
    <location>
        <begin position="15"/>
        <end position="444"/>
    </location>
</feature>
<dbReference type="InterPro" id="IPR001180">
    <property type="entry name" value="CNH_dom"/>
</dbReference>
<dbReference type="GO" id="GO:0006914">
    <property type="term" value="P:autophagy"/>
    <property type="evidence" value="ECO:0007669"/>
    <property type="project" value="TreeGrafter"/>
</dbReference>
<proteinExistence type="inferred from homology"/>
<evidence type="ECO:0000256" key="4">
    <source>
        <dbReference type="SAM" id="MobiDB-lite"/>
    </source>
</evidence>
<evidence type="ECO:0000256" key="2">
    <source>
        <dbReference type="ARBA" id="ARBA00023136"/>
    </source>
</evidence>
<dbReference type="Proteomes" id="UP001497525">
    <property type="component" value="Unassembled WGS sequence"/>
</dbReference>
<feature type="region of interest" description="Disordered" evidence="4">
    <location>
        <begin position="177"/>
        <end position="198"/>
    </location>
</feature>
<evidence type="ECO:0000313" key="7">
    <source>
        <dbReference type="Proteomes" id="UP001497525"/>
    </source>
</evidence>
<feature type="compositionally biased region" description="Basic and acidic residues" evidence="4">
    <location>
        <begin position="1158"/>
        <end position="1167"/>
    </location>
</feature>
<name>A0AAV2TZ01_CALDB</name>
<sequence>MHEAFLPIRLLRDYPYALESLTCYDNFLLVGTKQGLLLVYELTPNTISHPVYFIPPFATRPSYLSKSVSPNLEDEPTPDQSESEGPATVPPPTFSTRVHITRTFGKKPILQLAAIPEIDILLALAEGHMNAYQLKNCQLITTVPNSKGASVFASCLSPVPGGSSTFSPSGYAIVLPTQGATTSPSSKSTSSVDSQTSPTKDGIVALRICVAVKRRLMLWRWDSLAQEFVNPGGPEDQITRNWLPEISVSDTVRALYFCDSTHLIVGLRAEYLRVNLTNGEARSLSYPGRNQLPLICPLAGCFQISQANPGGGNAVPHDLSFRVSESHSNSSTFIHVTPRSRSFSRQNSAFDWTFSPSGTPASGACLLGLGKDDLLMAVFSDENESDGCASIRWTGAPHCVHVYPPYLIGAMDQFLEVRVGDPCELVQQLSISRVQALCHYGGWFYAATSSSHSSTGESAWCDSPSLSPRSLRGRDCSPRSKASGTGNEVWLILSMNRGVLLRELVKRKEFQLAVLLAKEAPWMGQVAFKTQQIEVLHAFYLYREREFVRALQMFTQQHIDPSHVLGLFPNLLSETLCSQIRYPGEKLEFTTEQFTEAAEPLITYLLTWRRLLRQAMELQRTRLFSDQSPSIKGTVADEDVSESKADVIANYYPITEDSPTIKSSQKLLELVDTSLLKCYLATNTARVAPLLRQANSCNLEESEKTLVEYHRYQDLVMLYQAHKLHRKALSLLQQMGVLRLKRLYASELSLPKDCTAPISVSHSQEICEVDSQSVDSAELEQLGNPRNIVHYFQNLGPSHFDLVVDYGGWLVHKYPRSWMRIFTSWERNLASEDYDVQTTGDSGVNQKNRALSLTYRGQVLKYLEKCAIHLIIPFLEQLIFTRYDAVLDSEEEEENEDGVSDGADDSEGNESDVVGSQIRIRKDSSKVGGSPAIPRRPKKLPVVSKSYTDSTSHLRCAKSQPFGAANNCLWNLPGFRRQTSDLSQNQFRVDPDILPRIVRRTDDPETVELHTRYVAALMAHARSVQPANKPFACRVADEQPKWGVVARLRRRVLRFLTHPDAIYSSSRLLSKCPYDAFFEERAILLANLNHHEQALTLWVHVLDDWNRAVQHCMNVYDRAVARASSGVHSGTAVEPNERSNLTKRLSSMGSLQAVSRSPVRDSLEHGSDSGLPQVSVTPVETNDGNLAKEEDIFFLLVQICLQPPDPVSLGIVIQSHGESKESGSAMPSFVFSPKHDRALEVLRRFEDRVNASKVIKILTTTRFADLAEFLKTTFTRQEGLLAHLVFLHGAARAELAASRAELVRATSQQFVLSTGALCRTCRRRIGTSAFARYPSTGELEHYGCCQGLTGKT</sequence>
<keyword evidence="2" id="KW-0472">Membrane</keyword>
<feature type="region of interest" description="Disordered" evidence="4">
    <location>
        <begin position="455"/>
        <end position="484"/>
    </location>
</feature>
<feature type="region of interest" description="Disordered" evidence="4">
    <location>
        <begin position="65"/>
        <end position="94"/>
    </location>
</feature>
<evidence type="ECO:0000256" key="1">
    <source>
        <dbReference type="ARBA" id="ARBA00004184"/>
    </source>
</evidence>
<dbReference type="EMBL" id="CAXLJL010000889">
    <property type="protein sequence ID" value="CAL5141560.1"/>
    <property type="molecule type" value="Genomic_DNA"/>
</dbReference>
<feature type="region of interest" description="Disordered" evidence="4">
    <location>
        <begin position="890"/>
        <end position="938"/>
    </location>
</feature>
<feature type="compositionally biased region" description="Acidic residues" evidence="4">
    <location>
        <begin position="890"/>
        <end position="910"/>
    </location>
</feature>
<gene>
    <name evidence="6" type="ORF">CDAUBV1_LOCUS16789</name>
</gene>
<dbReference type="GO" id="GO:0016020">
    <property type="term" value="C:membrane"/>
    <property type="evidence" value="ECO:0007669"/>
    <property type="project" value="TreeGrafter"/>
</dbReference>
<dbReference type="InterPro" id="IPR019452">
    <property type="entry name" value="VPS39/TGF_beta_rcpt-assoc_1"/>
</dbReference>
<reference evidence="6" key="1">
    <citation type="submission" date="2024-06" db="EMBL/GenBank/DDBJ databases">
        <authorList>
            <person name="Liu X."/>
            <person name="Lenzi L."/>
            <person name="Haldenby T S."/>
            <person name="Uol C."/>
        </authorList>
    </citation>
    <scope>NUCLEOTIDE SEQUENCE</scope>
</reference>
<feature type="region of interest" description="Disordered" evidence="4">
    <location>
        <begin position="1147"/>
        <end position="1178"/>
    </location>
</feature>
<accession>A0AAV2TZ01</accession>
<organism evidence="6 7">
    <name type="scientific">Calicophoron daubneyi</name>
    <name type="common">Rumen fluke</name>
    <name type="synonym">Paramphistomum daubneyi</name>
    <dbReference type="NCBI Taxonomy" id="300641"/>
    <lineage>
        <taxon>Eukaryota</taxon>
        <taxon>Metazoa</taxon>
        <taxon>Spiralia</taxon>
        <taxon>Lophotrochozoa</taxon>
        <taxon>Platyhelminthes</taxon>
        <taxon>Trematoda</taxon>
        <taxon>Digenea</taxon>
        <taxon>Plagiorchiida</taxon>
        <taxon>Pronocephalata</taxon>
        <taxon>Paramphistomoidea</taxon>
        <taxon>Paramphistomidae</taxon>
        <taxon>Calicophoron</taxon>
    </lineage>
</organism>
<dbReference type="PANTHER" id="PTHR12894:SF49">
    <property type="entry name" value="VAM6_VPS39-LIKE PROTEIN"/>
    <property type="match status" value="1"/>
</dbReference>
<dbReference type="Pfam" id="PF10367">
    <property type="entry name" value="zf-Vps39_C"/>
    <property type="match status" value="1"/>
</dbReference>
<dbReference type="GO" id="GO:0034058">
    <property type="term" value="P:endosomal vesicle fusion"/>
    <property type="evidence" value="ECO:0007669"/>
    <property type="project" value="TreeGrafter"/>
</dbReference>
<dbReference type="GO" id="GO:0005737">
    <property type="term" value="C:cytoplasm"/>
    <property type="evidence" value="ECO:0007669"/>
    <property type="project" value="TreeGrafter"/>
</dbReference>
<dbReference type="PROSITE" id="PS50219">
    <property type="entry name" value="CNH"/>
    <property type="match status" value="1"/>
</dbReference>
<comment type="caution">
    <text evidence="6">The sequence shown here is derived from an EMBL/GenBank/DDBJ whole genome shotgun (WGS) entry which is preliminary data.</text>
</comment>
<comment type="similarity">
    <text evidence="3">Belongs to the VAM6/VPS39 family.</text>
</comment>